<dbReference type="EMBL" id="JANUGX010000010">
    <property type="protein sequence ID" value="MCS0589613.1"/>
    <property type="molecule type" value="Genomic_DNA"/>
</dbReference>
<evidence type="ECO:0000313" key="3">
    <source>
        <dbReference type="Proteomes" id="UP001205560"/>
    </source>
</evidence>
<keyword evidence="1" id="KW-1133">Transmembrane helix</keyword>
<dbReference type="Pfam" id="PF10003">
    <property type="entry name" value="DUF2244"/>
    <property type="match status" value="1"/>
</dbReference>
<dbReference type="InterPro" id="IPR019253">
    <property type="entry name" value="DUF2244_TM"/>
</dbReference>
<gene>
    <name evidence="2" type="ORF">NX782_10395</name>
</gene>
<dbReference type="Proteomes" id="UP001205560">
    <property type="component" value="Unassembled WGS sequence"/>
</dbReference>
<organism evidence="2 3">
    <name type="scientific">Massilia norwichensis</name>
    <dbReference type="NCBI Taxonomy" id="1442366"/>
    <lineage>
        <taxon>Bacteria</taxon>
        <taxon>Pseudomonadati</taxon>
        <taxon>Pseudomonadota</taxon>
        <taxon>Betaproteobacteria</taxon>
        <taxon>Burkholderiales</taxon>
        <taxon>Oxalobacteraceae</taxon>
        <taxon>Telluria group</taxon>
        <taxon>Massilia</taxon>
    </lineage>
</organism>
<sequence>MQRNCSMTPRQVARAYALLCAMSLTIALAFFLQGVWIVLAFSLLELSCVGLALLLYARHALDRERIVLSNDCLLVECVQADRRSQSRLDPLGLRVLSGPEAAAGRRDARRALVTLESRGVRVEIGRFVNEAQRRQVARELRHALRQISLH</sequence>
<evidence type="ECO:0000256" key="1">
    <source>
        <dbReference type="SAM" id="Phobius"/>
    </source>
</evidence>
<keyword evidence="1" id="KW-0812">Transmembrane</keyword>
<name>A0ABT2A5Y5_9BURK</name>
<reference evidence="2 3" key="1">
    <citation type="submission" date="2022-08" db="EMBL/GenBank/DDBJ databases">
        <title>Reclassification of Massilia species as members of the genera Telluria, Duganella, Pseudoduganella, Mokoshia gen. nov. and Zemynaea gen. nov. using orthogonal and non-orthogonal genome-based approaches.</title>
        <authorList>
            <person name="Bowman J.P."/>
        </authorList>
    </citation>
    <scope>NUCLEOTIDE SEQUENCE [LARGE SCALE GENOMIC DNA]</scope>
    <source>
        <strain evidence="2 3">LMG 28164</strain>
    </source>
</reference>
<keyword evidence="1" id="KW-0472">Membrane</keyword>
<protein>
    <submittedName>
        <fullName evidence="2">DUF2244 domain-containing protein</fullName>
    </submittedName>
</protein>
<evidence type="ECO:0000313" key="2">
    <source>
        <dbReference type="EMBL" id="MCS0589613.1"/>
    </source>
</evidence>
<proteinExistence type="predicted"/>
<accession>A0ABT2A5Y5</accession>
<feature type="transmembrane region" description="Helical" evidence="1">
    <location>
        <begin position="37"/>
        <end position="57"/>
    </location>
</feature>
<dbReference type="RefSeq" id="WP_258845375.1">
    <property type="nucleotide sequence ID" value="NZ_JANUGX010000010.1"/>
</dbReference>
<keyword evidence="3" id="KW-1185">Reference proteome</keyword>
<comment type="caution">
    <text evidence="2">The sequence shown here is derived from an EMBL/GenBank/DDBJ whole genome shotgun (WGS) entry which is preliminary data.</text>
</comment>
<feature type="transmembrane region" description="Helical" evidence="1">
    <location>
        <begin position="12"/>
        <end position="31"/>
    </location>
</feature>